<dbReference type="Gene3D" id="3.90.550.10">
    <property type="entry name" value="Spore Coat Polysaccharide Biosynthesis Protein SpsA, Chain A"/>
    <property type="match status" value="1"/>
</dbReference>
<keyword evidence="3" id="KW-1185">Reference proteome</keyword>
<dbReference type="InterPro" id="IPR001173">
    <property type="entry name" value="Glyco_trans_2-like"/>
</dbReference>
<reference evidence="2 3" key="1">
    <citation type="submission" date="2016-02" db="EMBL/GenBank/DDBJ databases">
        <authorList>
            <person name="Wen L."/>
            <person name="He K."/>
            <person name="Yang H."/>
        </authorList>
    </citation>
    <scope>NUCLEOTIDE SEQUENCE [LARGE SCALE GENOMIC DNA]</scope>
    <source>
        <strain evidence="2 3">CZ1127</strain>
    </source>
</reference>
<evidence type="ECO:0000313" key="3">
    <source>
        <dbReference type="Proteomes" id="UP000092967"/>
    </source>
</evidence>
<dbReference type="EMBL" id="CP014224">
    <property type="protein sequence ID" value="ANW96291.1"/>
    <property type="molecule type" value="Genomic_DNA"/>
</dbReference>
<dbReference type="Pfam" id="PF00535">
    <property type="entry name" value="Glycos_transf_2"/>
    <property type="match status" value="1"/>
</dbReference>
<dbReference type="CDD" id="cd00761">
    <property type="entry name" value="Glyco_tranf_GTA_type"/>
    <property type="match status" value="1"/>
</dbReference>
<accession>A0A1B1Y677</accession>
<proteinExistence type="predicted"/>
<dbReference type="AlphaFoldDB" id="A0A1B1Y677"/>
<dbReference type="InterPro" id="IPR029044">
    <property type="entry name" value="Nucleotide-diphossugar_trans"/>
</dbReference>
<dbReference type="Proteomes" id="UP000092967">
    <property type="component" value="Chromosome"/>
</dbReference>
<name>A0A1B1Y677_9FLAO</name>
<protein>
    <submittedName>
        <fullName evidence="2">Glycosyl transferase</fullName>
    </submittedName>
</protein>
<dbReference type="SUPFAM" id="SSF53448">
    <property type="entry name" value="Nucleotide-diphospho-sugar transferases"/>
    <property type="match status" value="1"/>
</dbReference>
<gene>
    <name evidence="2" type="ORF">AXE80_08375</name>
</gene>
<dbReference type="FunFam" id="3.90.550.10:FF:000130">
    <property type="entry name" value="Family 2 glycosyl transferase"/>
    <property type="match status" value="1"/>
</dbReference>
<dbReference type="KEGG" id="wfu:AXE80_08375"/>
<dbReference type="PANTHER" id="PTHR22916">
    <property type="entry name" value="GLYCOSYLTRANSFERASE"/>
    <property type="match status" value="1"/>
</dbReference>
<dbReference type="RefSeq" id="WP_068826267.1">
    <property type="nucleotide sequence ID" value="NZ_CP014224.1"/>
</dbReference>
<keyword evidence="2" id="KW-0808">Transferase</keyword>
<dbReference type="PANTHER" id="PTHR22916:SF3">
    <property type="entry name" value="UDP-GLCNAC:BETAGAL BETA-1,3-N-ACETYLGLUCOSAMINYLTRANSFERASE-LIKE PROTEIN 1"/>
    <property type="match status" value="1"/>
</dbReference>
<evidence type="ECO:0000313" key="2">
    <source>
        <dbReference type="EMBL" id="ANW96291.1"/>
    </source>
</evidence>
<dbReference type="GO" id="GO:0016758">
    <property type="term" value="F:hexosyltransferase activity"/>
    <property type="evidence" value="ECO:0007669"/>
    <property type="project" value="UniProtKB-ARBA"/>
</dbReference>
<dbReference type="OrthoDB" id="9815829at2"/>
<dbReference type="STRING" id="1790137.AXE80_08375"/>
<sequence>MKNALVSIITPCYNSESFIAETIKSVQNQTYEHWEMLITDDGSTDHSIKIIEDFISKDNRIKLFKINNSGAAVARNNSIKEAKGTFIAFLDSDDVWLPYKLEKQISFMVENNYALSFTSYQRMNESGELLNEVVKAHQKLNYRNMLSSNKIGCLTAIYNQEKIGKVYMPNIRKRQDYALWLSILKKIDFAYGLQEILATYRLRNFSMSAKKTEMIKWNWKLYREVEKKSFFSATFWVMCNICLKIKNR</sequence>
<organism evidence="2 3">
    <name type="scientific">Wenyingzhuangia fucanilytica</name>
    <dbReference type="NCBI Taxonomy" id="1790137"/>
    <lineage>
        <taxon>Bacteria</taxon>
        <taxon>Pseudomonadati</taxon>
        <taxon>Bacteroidota</taxon>
        <taxon>Flavobacteriia</taxon>
        <taxon>Flavobacteriales</taxon>
        <taxon>Flavobacteriaceae</taxon>
        <taxon>Wenyingzhuangia</taxon>
    </lineage>
</organism>
<evidence type="ECO:0000259" key="1">
    <source>
        <dbReference type="Pfam" id="PF00535"/>
    </source>
</evidence>
<feature type="domain" description="Glycosyltransferase 2-like" evidence="1">
    <location>
        <begin position="7"/>
        <end position="125"/>
    </location>
</feature>